<dbReference type="Pfam" id="PF00657">
    <property type="entry name" value="Lipase_GDSL"/>
    <property type="match status" value="1"/>
</dbReference>
<proteinExistence type="inferred from homology"/>
<protein>
    <recommendedName>
        <fullName evidence="5">Carbohydrate esterase family 16 protein</fullName>
    </recommendedName>
</protein>
<gene>
    <name evidence="3" type="ORF">BDY17DRAFT_299422</name>
</gene>
<feature type="chain" id="PRO_5025329425" description="Carbohydrate esterase family 16 protein" evidence="2">
    <location>
        <begin position="19"/>
        <end position="340"/>
    </location>
</feature>
<comment type="similarity">
    <text evidence="1">Belongs to the 'GDSL' lipolytic enzyme family.</text>
</comment>
<dbReference type="AlphaFoldDB" id="A0A6A6PNK9"/>
<dbReference type="GeneID" id="54474908"/>
<name>A0A6A6PNK9_9PEZI</name>
<evidence type="ECO:0000313" key="3">
    <source>
        <dbReference type="EMBL" id="KAF2481659.1"/>
    </source>
</evidence>
<dbReference type="InterPro" id="IPR001087">
    <property type="entry name" value="GDSL"/>
</dbReference>
<dbReference type="PANTHER" id="PTHR22835:SF659">
    <property type="entry name" value="GDSL LIPASE_ACYLHYDROLASE, PUTATIVE (AFU_ORTHOLOGUE AFUA_2G00510)-RELATED"/>
    <property type="match status" value="1"/>
</dbReference>
<dbReference type="GO" id="GO:0016788">
    <property type="term" value="F:hydrolase activity, acting on ester bonds"/>
    <property type="evidence" value="ECO:0007669"/>
    <property type="project" value="InterPro"/>
</dbReference>
<evidence type="ECO:0008006" key="5">
    <source>
        <dbReference type="Google" id="ProtNLM"/>
    </source>
</evidence>
<sequence>MRAQTWHSLALLLGLTTALDFDTLLVFGDQLSDNGNGSTAHGLNPGNIYGHHTWTDGPVAVQYLSDLLDVPLSDYSWGGSYGGGLAGPTVDNSYTPAKNLYQGKPVPSTKEQITSFLKGKPPSDGEPVPDVKRSLALVWVGQNDVKKHTNWGVRPPTQITVNNAHNVDFYNTWSGLLVTQAEQLAKAGAVAVVVPNIYPLHLAPASLLYWCKGNNVCTKNWGKVIQAANAKLESSLAASKYKAQLVYYDVFGRMVNIMNNKDSFGFTEPLNYCCDAGNGNTLPWTKFKQCQSDTNKGQGNWTNARPFFWFTAGNMETNVHRFIAEDMKEVIDGHAAGAAA</sequence>
<keyword evidence="2" id="KW-0732">Signal</keyword>
<organism evidence="3 4">
    <name type="scientific">Neohortaea acidophila</name>
    <dbReference type="NCBI Taxonomy" id="245834"/>
    <lineage>
        <taxon>Eukaryota</taxon>
        <taxon>Fungi</taxon>
        <taxon>Dikarya</taxon>
        <taxon>Ascomycota</taxon>
        <taxon>Pezizomycotina</taxon>
        <taxon>Dothideomycetes</taxon>
        <taxon>Dothideomycetidae</taxon>
        <taxon>Mycosphaerellales</taxon>
        <taxon>Teratosphaeriaceae</taxon>
        <taxon>Neohortaea</taxon>
    </lineage>
</organism>
<dbReference type="Proteomes" id="UP000799767">
    <property type="component" value="Unassembled WGS sequence"/>
</dbReference>
<evidence type="ECO:0000313" key="4">
    <source>
        <dbReference type="Proteomes" id="UP000799767"/>
    </source>
</evidence>
<reference evidence="3" key="1">
    <citation type="journal article" date="2020" name="Stud. Mycol.">
        <title>101 Dothideomycetes genomes: a test case for predicting lifestyles and emergence of pathogens.</title>
        <authorList>
            <person name="Haridas S."/>
            <person name="Albert R."/>
            <person name="Binder M."/>
            <person name="Bloem J."/>
            <person name="Labutti K."/>
            <person name="Salamov A."/>
            <person name="Andreopoulos B."/>
            <person name="Baker S."/>
            <person name="Barry K."/>
            <person name="Bills G."/>
            <person name="Bluhm B."/>
            <person name="Cannon C."/>
            <person name="Castanera R."/>
            <person name="Culley D."/>
            <person name="Daum C."/>
            <person name="Ezra D."/>
            <person name="Gonzalez J."/>
            <person name="Henrissat B."/>
            <person name="Kuo A."/>
            <person name="Liang C."/>
            <person name="Lipzen A."/>
            <person name="Lutzoni F."/>
            <person name="Magnuson J."/>
            <person name="Mondo S."/>
            <person name="Nolan M."/>
            <person name="Ohm R."/>
            <person name="Pangilinan J."/>
            <person name="Park H.-J."/>
            <person name="Ramirez L."/>
            <person name="Alfaro M."/>
            <person name="Sun H."/>
            <person name="Tritt A."/>
            <person name="Yoshinaga Y."/>
            <person name="Zwiers L.-H."/>
            <person name="Turgeon B."/>
            <person name="Goodwin S."/>
            <person name="Spatafora J."/>
            <person name="Crous P."/>
            <person name="Grigoriev I."/>
        </authorList>
    </citation>
    <scope>NUCLEOTIDE SEQUENCE</scope>
    <source>
        <strain evidence="3">CBS 113389</strain>
    </source>
</reference>
<accession>A0A6A6PNK9</accession>
<dbReference type="EMBL" id="MU001637">
    <property type="protein sequence ID" value="KAF2481659.1"/>
    <property type="molecule type" value="Genomic_DNA"/>
</dbReference>
<dbReference type="OrthoDB" id="1600564at2759"/>
<dbReference type="InterPro" id="IPR036514">
    <property type="entry name" value="SGNH_hydro_sf"/>
</dbReference>
<evidence type="ECO:0000256" key="2">
    <source>
        <dbReference type="SAM" id="SignalP"/>
    </source>
</evidence>
<dbReference type="RefSeq" id="XP_033588229.1">
    <property type="nucleotide sequence ID" value="XM_033733906.1"/>
</dbReference>
<dbReference type="Gene3D" id="3.40.50.1110">
    <property type="entry name" value="SGNH hydrolase"/>
    <property type="match status" value="1"/>
</dbReference>
<feature type="signal peptide" evidence="2">
    <location>
        <begin position="1"/>
        <end position="18"/>
    </location>
</feature>
<keyword evidence="4" id="KW-1185">Reference proteome</keyword>
<dbReference type="PANTHER" id="PTHR22835">
    <property type="entry name" value="ZINC FINGER FYVE DOMAIN CONTAINING PROTEIN"/>
    <property type="match status" value="1"/>
</dbReference>
<evidence type="ECO:0000256" key="1">
    <source>
        <dbReference type="ARBA" id="ARBA00008668"/>
    </source>
</evidence>